<dbReference type="GO" id="GO:0009089">
    <property type="term" value="P:lysine biosynthetic process via diaminopimelate"/>
    <property type="evidence" value="ECO:0007669"/>
    <property type="project" value="UniProtKB-UniRule"/>
</dbReference>
<gene>
    <name evidence="12" type="primary">dapA</name>
    <name evidence="16" type="ordered locus">Cwoe_1194</name>
</gene>
<dbReference type="RefSeq" id="WP_012932674.1">
    <property type="nucleotide sequence ID" value="NC_013739.1"/>
</dbReference>
<keyword evidence="10 12" id="KW-0704">Schiff base</keyword>
<evidence type="ECO:0000256" key="14">
    <source>
        <dbReference type="PIRSR" id="PIRSR001365-1"/>
    </source>
</evidence>
<dbReference type="OrthoDB" id="9782828at2"/>
<evidence type="ECO:0000256" key="11">
    <source>
        <dbReference type="ARBA" id="ARBA00047836"/>
    </source>
</evidence>
<evidence type="ECO:0000256" key="3">
    <source>
        <dbReference type="ARBA" id="ARBA00007592"/>
    </source>
</evidence>
<dbReference type="InterPro" id="IPR005263">
    <property type="entry name" value="DapA"/>
</dbReference>
<reference evidence="16 17" key="1">
    <citation type="journal article" date="2010" name="Stand. Genomic Sci.">
        <title>Complete genome sequence of Conexibacter woesei type strain (ID131577).</title>
        <authorList>
            <person name="Pukall R."/>
            <person name="Lapidus A."/>
            <person name="Glavina Del Rio T."/>
            <person name="Copeland A."/>
            <person name="Tice H."/>
            <person name="Cheng J.-F."/>
            <person name="Lucas S."/>
            <person name="Chen F."/>
            <person name="Nolan M."/>
            <person name="Bruce D."/>
            <person name="Goodwin L."/>
            <person name="Pitluck S."/>
            <person name="Mavromatis K."/>
            <person name="Ivanova N."/>
            <person name="Ovchinnikova G."/>
            <person name="Pati A."/>
            <person name="Chen A."/>
            <person name="Palaniappan K."/>
            <person name="Land M."/>
            <person name="Hauser L."/>
            <person name="Chang Y.-J."/>
            <person name="Jeffries C.D."/>
            <person name="Chain P."/>
            <person name="Meincke L."/>
            <person name="Sims D."/>
            <person name="Brettin T."/>
            <person name="Detter J.C."/>
            <person name="Rohde M."/>
            <person name="Goeker M."/>
            <person name="Bristow J."/>
            <person name="Eisen J.A."/>
            <person name="Markowitz V."/>
            <person name="Kyrpides N.C."/>
            <person name="Klenk H.-P."/>
            <person name="Hugenholtz P."/>
        </authorList>
    </citation>
    <scope>NUCLEOTIDE SEQUENCE [LARGE SCALE GENOMIC DNA]</scope>
    <source>
        <strain evidence="17">DSM 14684 / CIP 108061 / JCM 11494 / NBRC 100937 / ID131577</strain>
    </source>
</reference>
<dbReference type="GO" id="GO:0005737">
    <property type="term" value="C:cytoplasm"/>
    <property type="evidence" value="ECO:0007669"/>
    <property type="project" value="UniProtKB-SubCell"/>
</dbReference>
<dbReference type="SUPFAM" id="SSF51569">
    <property type="entry name" value="Aldolase"/>
    <property type="match status" value="1"/>
</dbReference>
<dbReference type="Gene3D" id="3.20.20.70">
    <property type="entry name" value="Aldolase class I"/>
    <property type="match status" value="1"/>
</dbReference>
<dbReference type="HAMAP" id="MF_00418">
    <property type="entry name" value="DapA"/>
    <property type="match status" value="1"/>
</dbReference>
<keyword evidence="9 12" id="KW-0456">Lyase</keyword>
<dbReference type="KEGG" id="cwo:Cwoe_1194"/>
<evidence type="ECO:0000256" key="13">
    <source>
        <dbReference type="PIRNR" id="PIRNR001365"/>
    </source>
</evidence>
<dbReference type="GO" id="GO:0019877">
    <property type="term" value="P:diaminopimelate biosynthetic process"/>
    <property type="evidence" value="ECO:0007669"/>
    <property type="project" value="UniProtKB-UniRule"/>
</dbReference>
<evidence type="ECO:0000256" key="15">
    <source>
        <dbReference type="PIRSR" id="PIRSR001365-2"/>
    </source>
</evidence>
<dbReference type="Proteomes" id="UP000008229">
    <property type="component" value="Chromosome"/>
</dbReference>
<proteinExistence type="inferred from homology"/>
<comment type="subcellular location">
    <subcellularLocation>
        <location evidence="12">Cytoplasm</location>
    </subcellularLocation>
</comment>
<keyword evidence="5 12" id="KW-0963">Cytoplasm</keyword>
<dbReference type="GO" id="GO:0008840">
    <property type="term" value="F:4-hydroxy-tetrahydrodipicolinate synthase activity"/>
    <property type="evidence" value="ECO:0007669"/>
    <property type="project" value="UniProtKB-UniRule"/>
</dbReference>
<evidence type="ECO:0000256" key="8">
    <source>
        <dbReference type="ARBA" id="ARBA00023154"/>
    </source>
</evidence>
<feature type="binding site" evidence="12 15">
    <location>
        <position position="209"/>
    </location>
    <ligand>
        <name>pyruvate</name>
        <dbReference type="ChEBI" id="CHEBI:15361"/>
    </ligand>
</feature>
<evidence type="ECO:0000313" key="17">
    <source>
        <dbReference type="Proteomes" id="UP000008229"/>
    </source>
</evidence>
<evidence type="ECO:0000256" key="10">
    <source>
        <dbReference type="ARBA" id="ARBA00023270"/>
    </source>
</evidence>
<sequence length="323" mass="31927">MTPTLAGLHVPLVTPFDTAGRVDLDALERLAHHCLDGGAVGLVALGTTAEAPTLTAAEADAVVVRCAAVCAARGVPLTVGAGGNDTAAAVREVAARGAQDGVDAILSVVPPYSRPSEEGVVAHFERVAAASAVPLLVYEVPHRTGIRLSAAALLRLAAVPGIAGVKLAVPALDADALALLAGAPPSFAVLAGDDTLILPLAAAGARGAITASAHCATAGFAALLTAVDDGDLPAARVGAAALLPLVQALFAEPNPAVIKGLLHRDGLIATPDVRLPLMPASAAAVERAAEAERAVDGVVLDHCRSATAIQDDRGAGQAVGAAM</sequence>
<evidence type="ECO:0000313" key="16">
    <source>
        <dbReference type="EMBL" id="ADB49623.1"/>
    </source>
</evidence>
<keyword evidence="6 12" id="KW-0028">Amino-acid biosynthesis</keyword>
<evidence type="ECO:0000256" key="7">
    <source>
        <dbReference type="ARBA" id="ARBA00022915"/>
    </source>
</evidence>
<reference evidence="17" key="2">
    <citation type="submission" date="2010-01" db="EMBL/GenBank/DDBJ databases">
        <title>The complete genome of Conexibacter woesei DSM 14684.</title>
        <authorList>
            <consortium name="US DOE Joint Genome Institute (JGI-PGF)"/>
            <person name="Lucas S."/>
            <person name="Copeland A."/>
            <person name="Lapidus A."/>
            <person name="Glavina del Rio T."/>
            <person name="Dalin E."/>
            <person name="Tice H."/>
            <person name="Bruce D."/>
            <person name="Goodwin L."/>
            <person name="Pitluck S."/>
            <person name="Kyrpides N."/>
            <person name="Mavromatis K."/>
            <person name="Ivanova N."/>
            <person name="Mikhailova N."/>
            <person name="Chertkov O."/>
            <person name="Brettin T."/>
            <person name="Detter J.C."/>
            <person name="Han C."/>
            <person name="Larimer F."/>
            <person name="Land M."/>
            <person name="Hauser L."/>
            <person name="Markowitz V."/>
            <person name="Cheng J.-F."/>
            <person name="Hugenholtz P."/>
            <person name="Woyke T."/>
            <person name="Wu D."/>
            <person name="Pukall R."/>
            <person name="Steenblock K."/>
            <person name="Schneider S."/>
            <person name="Klenk H.-P."/>
            <person name="Eisen J.A."/>
        </authorList>
    </citation>
    <scope>NUCLEOTIDE SEQUENCE [LARGE SCALE GENOMIC DNA]</scope>
    <source>
        <strain evidence="17">DSM 14684 / CIP 108061 / JCM 11494 / NBRC 100937 / ID131577</strain>
    </source>
</reference>
<dbReference type="HOGENOM" id="CLU_049343_7_1_11"/>
<dbReference type="InterPro" id="IPR013785">
    <property type="entry name" value="Aldolase_TIM"/>
</dbReference>
<feature type="active site" description="Proton donor/acceptor" evidence="12 14">
    <location>
        <position position="138"/>
    </location>
</feature>
<feature type="site" description="Part of a proton relay during catalysis" evidence="12">
    <location>
        <position position="112"/>
    </location>
</feature>
<comment type="catalytic activity">
    <reaction evidence="11 12">
        <text>L-aspartate 4-semialdehyde + pyruvate = (2S,4S)-4-hydroxy-2,3,4,5-tetrahydrodipicolinate + H2O + H(+)</text>
        <dbReference type="Rhea" id="RHEA:34171"/>
        <dbReference type="ChEBI" id="CHEBI:15361"/>
        <dbReference type="ChEBI" id="CHEBI:15377"/>
        <dbReference type="ChEBI" id="CHEBI:15378"/>
        <dbReference type="ChEBI" id="CHEBI:67139"/>
        <dbReference type="ChEBI" id="CHEBI:537519"/>
        <dbReference type="EC" id="4.3.3.7"/>
    </reaction>
</comment>
<comment type="function">
    <text evidence="1 12">Catalyzes the condensation of (S)-aspartate-beta-semialdehyde [(S)-ASA] and pyruvate to 4-hydroxy-tetrahydrodipicolinate (HTPA).</text>
</comment>
<accession>D3FDP9</accession>
<dbReference type="AlphaFoldDB" id="D3FDP9"/>
<dbReference type="NCBIfam" id="TIGR00674">
    <property type="entry name" value="dapA"/>
    <property type="match status" value="1"/>
</dbReference>
<dbReference type="PANTHER" id="PTHR12128">
    <property type="entry name" value="DIHYDRODIPICOLINATE SYNTHASE"/>
    <property type="match status" value="1"/>
</dbReference>
<dbReference type="InterPro" id="IPR002220">
    <property type="entry name" value="DapA-like"/>
</dbReference>
<dbReference type="PANTHER" id="PTHR12128:SF66">
    <property type="entry name" value="4-HYDROXY-2-OXOGLUTARATE ALDOLASE, MITOCHONDRIAL"/>
    <property type="match status" value="1"/>
</dbReference>
<name>D3FDP9_CONWI</name>
<comment type="caution">
    <text evidence="12">Was originally thought to be a dihydrodipicolinate synthase (DHDPS), catalyzing the condensation of (S)-aspartate-beta-semialdehyde [(S)-ASA] and pyruvate to dihydrodipicolinate (DHDP). However, it was shown in E.coli that the product of the enzymatic reaction is not dihydrodipicolinate but in fact (4S)-4-hydroxy-2,3,4,5-tetrahydro-(2S)-dipicolinic acid (HTPA), and that the consecutive dehydration reaction leading to DHDP is not spontaneous but catalyzed by DapB.</text>
</comment>
<evidence type="ECO:0000256" key="9">
    <source>
        <dbReference type="ARBA" id="ARBA00023239"/>
    </source>
</evidence>
<keyword evidence="17" id="KW-1185">Reference proteome</keyword>
<keyword evidence="7 12" id="KW-0220">Diaminopimelate biosynthesis</keyword>
<evidence type="ECO:0000256" key="2">
    <source>
        <dbReference type="ARBA" id="ARBA00005120"/>
    </source>
</evidence>
<dbReference type="PIRSF" id="PIRSF001365">
    <property type="entry name" value="DHDPS"/>
    <property type="match status" value="1"/>
</dbReference>
<dbReference type="STRING" id="469383.Cwoe_1194"/>
<dbReference type="PRINTS" id="PR00146">
    <property type="entry name" value="DHPICSNTHASE"/>
</dbReference>
<evidence type="ECO:0000256" key="6">
    <source>
        <dbReference type="ARBA" id="ARBA00022605"/>
    </source>
</evidence>
<feature type="binding site" evidence="12 15">
    <location>
        <position position="48"/>
    </location>
    <ligand>
        <name>pyruvate</name>
        <dbReference type="ChEBI" id="CHEBI:15361"/>
    </ligand>
</feature>
<keyword evidence="8 12" id="KW-0457">Lysine biosynthesis</keyword>
<evidence type="ECO:0000256" key="1">
    <source>
        <dbReference type="ARBA" id="ARBA00003294"/>
    </source>
</evidence>
<dbReference type="Pfam" id="PF00701">
    <property type="entry name" value="DHDPS"/>
    <property type="match status" value="1"/>
</dbReference>
<dbReference type="EC" id="4.3.3.7" evidence="4 12"/>
<evidence type="ECO:0000256" key="5">
    <source>
        <dbReference type="ARBA" id="ARBA00022490"/>
    </source>
</evidence>
<organism evidence="16 17">
    <name type="scientific">Conexibacter woesei (strain DSM 14684 / CCUG 47730 / CIP 108061 / JCM 11494 / NBRC 100937 / ID131577)</name>
    <dbReference type="NCBI Taxonomy" id="469383"/>
    <lineage>
        <taxon>Bacteria</taxon>
        <taxon>Bacillati</taxon>
        <taxon>Actinomycetota</taxon>
        <taxon>Thermoleophilia</taxon>
        <taxon>Solirubrobacterales</taxon>
        <taxon>Conexibacteraceae</taxon>
        <taxon>Conexibacter</taxon>
    </lineage>
</organism>
<evidence type="ECO:0000256" key="4">
    <source>
        <dbReference type="ARBA" id="ARBA00012086"/>
    </source>
</evidence>
<feature type="site" description="Part of a proton relay during catalysis" evidence="12">
    <location>
        <position position="47"/>
    </location>
</feature>
<dbReference type="SMART" id="SM01130">
    <property type="entry name" value="DHDPS"/>
    <property type="match status" value="1"/>
</dbReference>
<comment type="subunit">
    <text evidence="12">Homotetramer; dimer of dimers.</text>
</comment>
<comment type="similarity">
    <text evidence="3 12 13">Belongs to the DapA family.</text>
</comment>
<comment type="pathway">
    <text evidence="2 12">Amino-acid biosynthesis; L-lysine biosynthesis via DAP pathway; (S)-tetrahydrodipicolinate from L-aspartate: step 3/4.</text>
</comment>
<dbReference type="EMBL" id="CP001854">
    <property type="protein sequence ID" value="ADB49623.1"/>
    <property type="molecule type" value="Genomic_DNA"/>
</dbReference>
<dbReference type="eggNOG" id="COG0329">
    <property type="taxonomic scope" value="Bacteria"/>
</dbReference>
<dbReference type="UniPathway" id="UPA00034">
    <property type="reaction ID" value="UER00017"/>
</dbReference>
<feature type="active site" description="Schiff-base intermediate with substrate" evidence="12 14">
    <location>
        <position position="166"/>
    </location>
</feature>
<evidence type="ECO:0000256" key="12">
    <source>
        <dbReference type="HAMAP-Rule" id="MF_00418"/>
    </source>
</evidence>
<protein>
    <recommendedName>
        <fullName evidence="4 12">4-hydroxy-tetrahydrodipicolinate synthase</fullName>
        <shortName evidence="12">HTPA synthase</shortName>
        <ecNumber evidence="4 12">4.3.3.7</ecNumber>
    </recommendedName>
</protein>